<name>A0A848GEI8_9BACT</name>
<evidence type="ECO:0000256" key="1">
    <source>
        <dbReference type="SAM" id="SignalP"/>
    </source>
</evidence>
<dbReference type="EMBL" id="JABBGC010000001">
    <property type="protein sequence ID" value="NML36187.1"/>
    <property type="molecule type" value="Genomic_DNA"/>
</dbReference>
<proteinExistence type="predicted"/>
<gene>
    <name evidence="2" type="ORF">HHL17_03155</name>
</gene>
<comment type="caution">
    <text evidence="2">The sequence shown here is derived from an EMBL/GenBank/DDBJ whole genome shotgun (WGS) entry which is preliminary data.</text>
</comment>
<organism evidence="2 3">
    <name type="scientific">Chitinophaga fulva</name>
    <dbReference type="NCBI Taxonomy" id="2728842"/>
    <lineage>
        <taxon>Bacteria</taxon>
        <taxon>Pseudomonadati</taxon>
        <taxon>Bacteroidota</taxon>
        <taxon>Chitinophagia</taxon>
        <taxon>Chitinophagales</taxon>
        <taxon>Chitinophagaceae</taxon>
        <taxon>Chitinophaga</taxon>
    </lineage>
</organism>
<evidence type="ECO:0000313" key="3">
    <source>
        <dbReference type="Proteomes" id="UP000583266"/>
    </source>
</evidence>
<evidence type="ECO:0008006" key="4">
    <source>
        <dbReference type="Google" id="ProtNLM"/>
    </source>
</evidence>
<sequence>MKQWCCLWGLICFCLMATAQDNPGSGLILQATTLKKGLYKSFQEFQQNSPSESGDLLIKSRSTAAQIYLLASRNELVLRDAAGQEQKVKNYWGFCDGTNIYIKDNGLNRIQATGYYCTYELQGVQPSRSAYNPADMTVNAMNTPVRLKKVINIVTGEILELSLYNLKKYILPQDPALLEEFRADKSKRDKLDYYIFRFNERNKPPQSGQ</sequence>
<keyword evidence="3" id="KW-1185">Reference proteome</keyword>
<dbReference type="AlphaFoldDB" id="A0A848GEI8"/>
<feature type="chain" id="PRO_5032836046" description="GLPGLI family protein" evidence="1">
    <location>
        <begin position="20"/>
        <end position="209"/>
    </location>
</feature>
<dbReference type="Proteomes" id="UP000583266">
    <property type="component" value="Unassembled WGS sequence"/>
</dbReference>
<dbReference type="RefSeq" id="WP_169223337.1">
    <property type="nucleotide sequence ID" value="NZ_JABBGC010000001.1"/>
</dbReference>
<protein>
    <recommendedName>
        <fullName evidence="4">GLPGLI family protein</fullName>
    </recommendedName>
</protein>
<keyword evidence="1" id="KW-0732">Signal</keyword>
<accession>A0A848GEI8</accession>
<reference evidence="2 3" key="1">
    <citation type="submission" date="2020-04" db="EMBL/GenBank/DDBJ databases">
        <title>Chitinophaga sp. G-6-1-13 sp. nov., isolated from soil.</title>
        <authorList>
            <person name="Dahal R.H."/>
            <person name="Chaudhary D.K."/>
        </authorList>
    </citation>
    <scope>NUCLEOTIDE SEQUENCE [LARGE SCALE GENOMIC DNA]</scope>
    <source>
        <strain evidence="2 3">G-6-1-13</strain>
    </source>
</reference>
<evidence type="ECO:0000313" key="2">
    <source>
        <dbReference type="EMBL" id="NML36187.1"/>
    </source>
</evidence>
<feature type="signal peptide" evidence="1">
    <location>
        <begin position="1"/>
        <end position="19"/>
    </location>
</feature>